<dbReference type="InterPro" id="IPR020568">
    <property type="entry name" value="Ribosomal_Su5_D2-typ_SF"/>
</dbReference>
<dbReference type="InterPro" id="IPR000851">
    <property type="entry name" value="Ribosomal_uS5"/>
</dbReference>
<dbReference type="HAMAP" id="MF_01307_B">
    <property type="entry name" value="Ribosomal_uS5_B"/>
    <property type="match status" value="1"/>
</dbReference>
<dbReference type="FunFam" id="3.30.230.10:FF:000002">
    <property type="entry name" value="30S ribosomal protein S5"/>
    <property type="match status" value="1"/>
</dbReference>
<dbReference type="GO" id="GO:0005737">
    <property type="term" value="C:cytoplasm"/>
    <property type="evidence" value="ECO:0007669"/>
    <property type="project" value="UniProtKB-ARBA"/>
</dbReference>
<dbReference type="GO" id="GO:0003735">
    <property type="term" value="F:structural constituent of ribosome"/>
    <property type="evidence" value="ECO:0007669"/>
    <property type="project" value="UniProtKB-UniRule"/>
</dbReference>
<dbReference type="InterPro" id="IPR005712">
    <property type="entry name" value="Ribosomal_uS5_bac-type"/>
</dbReference>
<evidence type="ECO:0000256" key="8">
    <source>
        <dbReference type="HAMAP-Rule" id="MF_01307"/>
    </source>
</evidence>
<evidence type="ECO:0000256" key="5">
    <source>
        <dbReference type="ARBA" id="ARBA00022980"/>
    </source>
</evidence>
<keyword evidence="3 8" id="KW-0699">rRNA-binding</keyword>
<proteinExistence type="inferred from homology"/>
<dbReference type="PANTHER" id="PTHR48277:SF1">
    <property type="entry name" value="MITOCHONDRIAL RIBOSOMAL PROTEIN S5"/>
    <property type="match status" value="1"/>
</dbReference>
<feature type="domain" description="S5 DRBM" evidence="10">
    <location>
        <begin position="16"/>
        <end position="79"/>
    </location>
</feature>
<comment type="domain">
    <text evidence="8">The N-terminal domain interacts with the head of the 30S subunit; the C-terminal domain interacts with the body and contacts protein S4. The interaction surface between S4 and S5 is involved in control of translational fidelity.</text>
</comment>
<dbReference type="InterPro" id="IPR014721">
    <property type="entry name" value="Ribsml_uS5_D2-typ_fold_subgr"/>
</dbReference>
<comment type="subunit">
    <text evidence="8">Part of the 30S ribosomal subunit. Contacts proteins S4 and S8.</text>
</comment>
<dbReference type="OrthoDB" id="9809045at2"/>
<name>A0A1M5DD46_9BACE</name>
<dbReference type="Proteomes" id="UP000184509">
    <property type="component" value="Unassembled WGS sequence"/>
</dbReference>
<evidence type="ECO:0000256" key="6">
    <source>
        <dbReference type="ARBA" id="ARBA00023274"/>
    </source>
</evidence>
<reference evidence="11 12" key="1">
    <citation type="submission" date="2016-11" db="EMBL/GenBank/DDBJ databases">
        <authorList>
            <person name="Jaros S."/>
            <person name="Januszkiewicz K."/>
            <person name="Wedrychowicz H."/>
        </authorList>
    </citation>
    <scope>NUCLEOTIDE SEQUENCE [LARGE SCALE GENOMIC DNA]</scope>
    <source>
        <strain evidence="11 12">DSM 26991</strain>
    </source>
</reference>
<comment type="similarity">
    <text evidence="2 8 9">Belongs to the universal ribosomal protein uS5 family.</text>
</comment>
<dbReference type="EMBL" id="FQTV01000011">
    <property type="protein sequence ID" value="SHF64870.1"/>
    <property type="molecule type" value="Genomic_DNA"/>
</dbReference>
<evidence type="ECO:0000256" key="2">
    <source>
        <dbReference type="ARBA" id="ARBA00008945"/>
    </source>
</evidence>
<dbReference type="NCBIfam" id="TIGR01021">
    <property type="entry name" value="rpsE_bact"/>
    <property type="match status" value="1"/>
</dbReference>
<gene>
    <name evidence="8" type="primary">rpsE</name>
    <name evidence="11" type="ORF">SAMN05444405_111145</name>
</gene>
<dbReference type="Pfam" id="PF03719">
    <property type="entry name" value="Ribosomal_S5_C"/>
    <property type="match status" value="1"/>
</dbReference>
<dbReference type="GO" id="GO:0006412">
    <property type="term" value="P:translation"/>
    <property type="evidence" value="ECO:0007669"/>
    <property type="project" value="UniProtKB-UniRule"/>
</dbReference>
<dbReference type="RefSeq" id="WP_073402455.1">
    <property type="nucleotide sequence ID" value="NZ_FQTV01000011.1"/>
</dbReference>
<dbReference type="PROSITE" id="PS00585">
    <property type="entry name" value="RIBOSOMAL_S5"/>
    <property type="match status" value="1"/>
</dbReference>
<keyword evidence="5 8" id="KW-0689">Ribosomal protein</keyword>
<dbReference type="InterPro" id="IPR005324">
    <property type="entry name" value="Ribosomal_uS5_C"/>
</dbReference>
<evidence type="ECO:0000256" key="9">
    <source>
        <dbReference type="RuleBase" id="RU003823"/>
    </source>
</evidence>
<evidence type="ECO:0000256" key="1">
    <source>
        <dbReference type="ARBA" id="ARBA00003093"/>
    </source>
</evidence>
<keyword evidence="4 8" id="KW-0694">RNA-binding</keyword>
<keyword evidence="6 8" id="KW-0687">Ribonucleoprotein</keyword>
<keyword evidence="12" id="KW-1185">Reference proteome</keyword>
<comment type="function">
    <text evidence="8">With S4 and S12 plays an important role in translational accuracy.</text>
</comment>
<evidence type="ECO:0000256" key="3">
    <source>
        <dbReference type="ARBA" id="ARBA00022730"/>
    </source>
</evidence>
<evidence type="ECO:0000313" key="12">
    <source>
        <dbReference type="Proteomes" id="UP000184509"/>
    </source>
</evidence>
<organism evidence="11 12">
    <name type="scientific">Bacteroides luti</name>
    <dbReference type="NCBI Taxonomy" id="1297750"/>
    <lineage>
        <taxon>Bacteria</taxon>
        <taxon>Pseudomonadati</taxon>
        <taxon>Bacteroidota</taxon>
        <taxon>Bacteroidia</taxon>
        <taxon>Bacteroidales</taxon>
        <taxon>Bacteroidaceae</taxon>
        <taxon>Bacteroides</taxon>
    </lineage>
</organism>
<dbReference type="Gene3D" id="3.30.230.10">
    <property type="match status" value="1"/>
</dbReference>
<dbReference type="FunFam" id="3.30.160.20:FF:000001">
    <property type="entry name" value="30S ribosomal protein S5"/>
    <property type="match status" value="1"/>
</dbReference>
<evidence type="ECO:0000313" key="11">
    <source>
        <dbReference type="EMBL" id="SHF64870.1"/>
    </source>
</evidence>
<dbReference type="InterPro" id="IPR018192">
    <property type="entry name" value="Ribosomal_uS5_N_CS"/>
</dbReference>
<dbReference type="GO" id="GO:0015935">
    <property type="term" value="C:small ribosomal subunit"/>
    <property type="evidence" value="ECO:0007669"/>
    <property type="project" value="InterPro"/>
</dbReference>
<evidence type="ECO:0000259" key="10">
    <source>
        <dbReference type="PROSITE" id="PS50881"/>
    </source>
</evidence>
<dbReference type="Gene3D" id="3.30.160.20">
    <property type="match status" value="1"/>
</dbReference>
<dbReference type="SUPFAM" id="SSF54768">
    <property type="entry name" value="dsRNA-binding domain-like"/>
    <property type="match status" value="1"/>
</dbReference>
<dbReference type="STRING" id="1297750.SAMN05444405_111145"/>
<evidence type="ECO:0000256" key="4">
    <source>
        <dbReference type="ARBA" id="ARBA00022884"/>
    </source>
</evidence>
<dbReference type="GO" id="GO:0019843">
    <property type="term" value="F:rRNA binding"/>
    <property type="evidence" value="ECO:0007669"/>
    <property type="project" value="UniProtKB-UniRule"/>
</dbReference>
<dbReference type="AlphaFoldDB" id="A0A1M5DD46"/>
<dbReference type="PROSITE" id="PS50881">
    <property type="entry name" value="S5_DSRBD"/>
    <property type="match status" value="1"/>
</dbReference>
<dbReference type="Pfam" id="PF00333">
    <property type="entry name" value="Ribosomal_S5"/>
    <property type="match status" value="1"/>
</dbReference>
<sequence length="172" mass="17880">MAGISNRFKISSDIELKDRLVAINRVTKVTKGGRTFSFSAIVVVGNEDGVIGWGLGKAGEVTAAIAKGVESAKKNLIKVPVLKGTVPHEQTARFGGAEVFIKPASHGTGVVAGGAMRAVLESVGVTDVLAKSKGSSNPHNLVKATIIALGEMRDARTVAQNRGVSMDKVFRG</sequence>
<dbReference type="InterPro" id="IPR013810">
    <property type="entry name" value="Ribosomal_uS5_N"/>
</dbReference>
<dbReference type="SUPFAM" id="SSF54211">
    <property type="entry name" value="Ribosomal protein S5 domain 2-like"/>
    <property type="match status" value="1"/>
</dbReference>
<comment type="function">
    <text evidence="1 8">Located at the back of the 30S subunit body where it stabilizes the conformation of the head with respect to the body.</text>
</comment>
<accession>A0A1M5DD46</accession>
<dbReference type="PANTHER" id="PTHR48277">
    <property type="entry name" value="MITOCHONDRIAL RIBOSOMAL PROTEIN S5"/>
    <property type="match status" value="1"/>
</dbReference>
<dbReference type="GO" id="GO:0042254">
    <property type="term" value="P:ribosome biogenesis"/>
    <property type="evidence" value="ECO:0007669"/>
    <property type="project" value="UniProtKB-ARBA"/>
</dbReference>
<protein>
    <recommendedName>
        <fullName evidence="7 8">Small ribosomal subunit protein uS5</fullName>
    </recommendedName>
</protein>
<evidence type="ECO:0000256" key="7">
    <source>
        <dbReference type="ARBA" id="ARBA00035255"/>
    </source>
</evidence>